<gene>
    <name evidence="5" type="ORF">DXT99_08680</name>
</gene>
<comment type="caution">
    <text evidence="5">The sequence shown here is derived from an EMBL/GenBank/DDBJ whole genome shotgun (WGS) entry which is preliminary data.</text>
</comment>
<dbReference type="Pfam" id="PF00106">
    <property type="entry name" value="adh_short"/>
    <property type="match status" value="1"/>
</dbReference>
<dbReference type="PANTHER" id="PTHR44196">
    <property type="entry name" value="DEHYDROGENASE/REDUCTASE SDR FAMILY MEMBER 7B"/>
    <property type="match status" value="1"/>
</dbReference>
<keyword evidence="6" id="KW-1185">Reference proteome</keyword>
<dbReference type="PIRSF" id="PIRSF000126">
    <property type="entry name" value="11-beta-HSD1"/>
    <property type="match status" value="1"/>
</dbReference>
<evidence type="ECO:0000313" key="6">
    <source>
        <dbReference type="Proteomes" id="UP000256708"/>
    </source>
</evidence>
<proteinExistence type="inferred from homology"/>
<dbReference type="PANTHER" id="PTHR44196:SF2">
    <property type="entry name" value="SHORT-CHAIN DEHYDROGENASE-RELATED"/>
    <property type="match status" value="1"/>
</dbReference>
<feature type="domain" description="Ketoreductase" evidence="4">
    <location>
        <begin position="10"/>
        <end position="195"/>
    </location>
</feature>
<keyword evidence="2" id="KW-0560">Oxidoreductase</keyword>
<evidence type="ECO:0000313" key="5">
    <source>
        <dbReference type="EMBL" id="RDV15553.1"/>
    </source>
</evidence>
<organism evidence="5 6">
    <name type="scientific">Pontibacter diazotrophicus</name>
    <dbReference type="NCBI Taxonomy" id="1400979"/>
    <lineage>
        <taxon>Bacteria</taxon>
        <taxon>Pseudomonadati</taxon>
        <taxon>Bacteroidota</taxon>
        <taxon>Cytophagia</taxon>
        <taxon>Cytophagales</taxon>
        <taxon>Hymenobacteraceae</taxon>
        <taxon>Pontibacter</taxon>
    </lineage>
</organism>
<dbReference type="Proteomes" id="UP000256708">
    <property type="component" value="Unassembled WGS sequence"/>
</dbReference>
<dbReference type="OrthoDB" id="9808814at2"/>
<accession>A0A3D8LDY0</accession>
<dbReference type="CDD" id="cd05233">
    <property type="entry name" value="SDR_c"/>
    <property type="match status" value="1"/>
</dbReference>
<reference evidence="6" key="1">
    <citation type="submission" date="2018-08" db="EMBL/GenBank/DDBJ databases">
        <authorList>
            <person name="Liu Z.-W."/>
            <person name="Du Z.-J."/>
        </authorList>
    </citation>
    <scope>NUCLEOTIDE SEQUENCE [LARGE SCALE GENOMIC DNA]</scope>
    <source>
        <strain evidence="6">H4X</strain>
    </source>
</reference>
<evidence type="ECO:0000256" key="3">
    <source>
        <dbReference type="RuleBase" id="RU000363"/>
    </source>
</evidence>
<evidence type="ECO:0000256" key="2">
    <source>
        <dbReference type="ARBA" id="ARBA00023002"/>
    </source>
</evidence>
<dbReference type="InterPro" id="IPR057326">
    <property type="entry name" value="KR_dom"/>
</dbReference>
<protein>
    <submittedName>
        <fullName evidence="5">SDR family NAD(P)-dependent oxidoreductase</fullName>
    </submittedName>
</protein>
<evidence type="ECO:0000259" key="4">
    <source>
        <dbReference type="SMART" id="SM00822"/>
    </source>
</evidence>
<dbReference type="InterPro" id="IPR036291">
    <property type="entry name" value="NAD(P)-bd_dom_sf"/>
</dbReference>
<dbReference type="GO" id="GO:0016491">
    <property type="term" value="F:oxidoreductase activity"/>
    <property type="evidence" value="ECO:0007669"/>
    <property type="project" value="UniProtKB-KW"/>
</dbReference>
<dbReference type="GO" id="GO:0016020">
    <property type="term" value="C:membrane"/>
    <property type="evidence" value="ECO:0007669"/>
    <property type="project" value="TreeGrafter"/>
</dbReference>
<comment type="similarity">
    <text evidence="1 3">Belongs to the short-chain dehydrogenases/reductases (SDR) family.</text>
</comment>
<dbReference type="EMBL" id="QRGR01000008">
    <property type="protein sequence ID" value="RDV15553.1"/>
    <property type="molecule type" value="Genomic_DNA"/>
</dbReference>
<dbReference type="PRINTS" id="PR00081">
    <property type="entry name" value="GDHRDH"/>
</dbReference>
<name>A0A3D8LDY0_9BACT</name>
<dbReference type="Gene3D" id="3.40.50.720">
    <property type="entry name" value="NAD(P)-binding Rossmann-like Domain"/>
    <property type="match status" value="1"/>
</dbReference>
<dbReference type="InterPro" id="IPR002347">
    <property type="entry name" value="SDR_fam"/>
</dbReference>
<dbReference type="AlphaFoldDB" id="A0A3D8LDY0"/>
<sequence>MSITQSSLNSTALITGASAGIGYELAELFAQHGHNLVLVARSEDKLQSMALKFAIKYKVYTKVIAADLSEHDAPEKVMAQLKQEGTTVDVLVNNAGFGYYGAFKESDLQRELDMMQLNMVSLTHLCKLFLEQLPKERQGRIMNVSSTAAFPPAGPFMAVYYASKAYVQSFSEALAAELEDSNVTVTTLSPGPTETNFKEAANLHGSGLFSKQFIADARSVAKAGYEGMMAGEVVVIPGVYNKLTVLSTRFVPRSILRNMVKKIQEKRGA</sequence>
<evidence type="ECO:0000256" key="1">
    <source>
        <dbReference type="ARBA" id="ARBA00006484"/>
    </source>
</evidence>
<dbReference type="PRINTS" id="PR00080">
    <property type="entry name" value="SDRFAMILY"/>
</dbReference>
<dbReference type="SMART" id="SM00822">
    <property type="entry name" value="PKS_KR"/>
    <property type="match status" value="1"/>
</dbReference>
<dbReference type="SUPFAM" id="SSF51735">
    <property type="entry name" value="NAD(P)-binding Rossmann-fold domains"/>
    <property type="match status" value="1"/>
</dbReference>